<dbReference type="OMA" id="TNTIMWF"/>
<protein>
    <recommendedName>
        <fullName evidence="3">DUF6533 domain-containing protein</fullName>
    </recommendedName>
</protein>
<evidence type="ECO:0000259" key="3">
    <source>
        <dbReference type="Pfam" id="PF20151"/>
    </source>
</evidence>
<name>A0A0D2MR69_HYPSF</name>
<proteinExistence type="predicted"/>
<dbReference type="Pfam" id="PF20151">
    <property type="entry name" value="DUF6533"/>
    <property type="match status" value="1"/>
</dbReference>
<feature type="region of interest" description="Disordered" evidence="1">
    <location>
        <begin position="292"/>
        <end position="313"/>
    </location>
</feature>
<sequence>MSSISEATYIQLYEANSIPLRVVLASLVWVLYEYLITLDEEVWYIWRQQHNLGRFMYFWVRYYTIFLLGFDTVQIHTFAIPGVATHALCVAADPATRIVGAVSLWSIEIIMQMRLYVLYDRSKKVLIFNAVLFLGSIGSFLWLVVVNAVRRGKLLRQIHTTSPLPGCPVINGGTEWAQWIPATAFEMVLFSFAIYRATKSIAARTRLNHRLSLTTILINENIFYFCVVSWVLIFNNLMVIGKTNIPWFGFGPFHAAVGIATCRMLMHLRKFASHELESQGNAYATTKATNAGGPMIFRGSEGEDSQGSTIPDS</sequence>
<keyword evidence="5" id="KW-1185">Reference proteome</keyword>
<dbReference type="EMBL" id="KN817527">
    <property type="protein sequence ID" value="KJA26498.1"/>
    <property type="molecule type" value="Genomic_DNA"/>
</dbReference>
<accession>A0A0D2MR69</accession>
<evidence type="ECO:0000313" key="5">
    <source>
        <dbReference type="Proteomes" id="UP000054270"/>
    </source>
</evidence>
<dbReference type="OrthoDB" id="3258294at2759"/>
<feature type="domain" description="DUF6533" evidence="3">
    <location>
        <begin position="23"/>
        <end position="66"/>
    </location>
</feature>
<feature type="transmembrane region" description="Helical" evidence="2">
    <location>
        <begin position="176"/>
        <end position="195"/>
    </location>
</feature>
<evidence type="ECO:0000256" key="2">
    <source>
        <dbReference type="SAM" id="Phobius"/>
    </source>
</evidence>
<evidence type="ECO:0000313" key="4">
    <source>
        <dbReference type="EMBL" id="KJA26498.1"/>
    </source>
</evidence>
<feature type="transmembrane region" description="Helical" evidence="2">
    <location>
        <begin position="245"/>
        <end position="266"/>
    </location>
</feature>
<feature type="transmembrane region" description="Helical" evidence="2">
    <location>
        <begin position="59"/>
        <end position="78"/>
    </location>
</feature>
<dbReference type="AlphaFoldDB" id="A0A0D2MR69"/>
<feature type="transmembrane region" description="Helical" evidence="2">
    <location>
        <begin position="126"/>
        <end position="145"/>
    </location>
</feature>
<feature type="transmembrane region" description="Helical" evidence="2">
    <location>
        <begin position="20"/>
        <end position="38"/>
    </location>
</feature>
<keyword evidence="2" id="KW-0472">Membrane</keyword>
<evidence type="ECO:0000256" key="1">
    <source>
        <dbReference type="SAM" id="MobiDB-lite"/>
    </source>
</evidence>
<feature type="transmembrane region" description="Helical" evidence="2">
    <location>
        <begin position="216"/>
        <end position="233"/>
    </location>
</feature>
<keyword evidence="2" id="KW-1133">Transmembrane helix</keyword>
<reference evidence="5" key="1">
    <citation type="submission" date="2014-04" db="EMBL/GenBank/DDBJ databases">
        <title>Evolutionary Origins and Diversification of the Mycorrhizal Mutualists.</title>
        <authorList>
            <consortium name="DOE Joint Genome Institute"/>
            <consortium name="Mycorrhizal Genomics Consortium"/>
            <person name="Kohler A."/>
            <person name="Kuo A."/>
            <person name="Nagy L.G."/>
            <person name="Floudas D."/>
            <person name="Copeland A."/>
            <person name="Barry K.W."/>
            <person name="Cichocki N."/>
            <person name="Veneault-Fourrey C."/>
            <person name="LaButti K."/>
            <person name="Lindquist E.A."/>
            <person name="Lipzen A."/>
            <person name="Lundell T."/>
            <person name="Morin E."/>
            <person name="Murat C."/>
            <person name="Riley R."/>
            <person name="Ohm R."/>
            <person name="Sun H."/>
            <person name="Tunlid A."/>
            <person name="Henrissat B."/>
            <person name="Grigoriev I.V."/>
            <person name="Hibbett D.S."/>
            <person name="Martin F."/>
        </authorList>
    </citation>
    <scope>NUCLEOTIDE SEQUENCE [LARGE SCALE GENOMIC DNA]</scope>
    <source>
        <strain evidence="5">FD-334 SS-4</strain>
    </source>
</reference>
<keyword evidence="2" id="KW-0812">Transmembrane</keyword>
<dbReference type="Proteomes" id="UP000054270">
    <property type="component" value="Unassembled WGS sequence"/>
</dbReference>
<dbReference type="InterPro" id="IPR045340">
    <property type="entry name" value="DUF6533"/>
</dbReference>
<feature type="transmembrane region" description="Helical" evidence="2">
    <location>
        <begin position="98"/>
        <end position="119"/>
    </location>
</feature>
<gene>
    <name evidence="4" type="ORF">HYPSUDRAFT_275893</name>
</gene>
<organism evidence="4 5">
    <name type="scientific">Hypholoma sublateritium (strain FD-334 SS-4)</name>
    <dbReference type="NCBI Taxonomy" id="945553"/>
    <lineage>
        <taxon>Eukaryota</taxon>
        <taxon>Fungi</taxon>
        <taxon>Dikarya</taxon>
        <taxon>Basidiomycota</taxon>
        <taxon>Agaricomycotina</taxon>
        <taxon>Agaricomycetes</taxon>
        <taxon>Agaricomycetidae</taxon>
        <taxon>Agaricales</taxon>
        <taxon>Agaricineae</taxon>
        <taxon>Strophariaceae</taxon>
        <taxon>Hypholoma</taxon>
    </lineage>
</organism>